<accession>A0A5C5WTQ0</accession>
<dbReference type="RefSeq" id="WP_146514024.1">
    <property type="nucleotide sequence ID" value="NZ_SJPI01000001.1"/>
</dbReference>
<dbReference type="SUPFAM" id="SSF55785">
    <property type="entry name" value="PYP-like sensor domain (PAS domain)"/>
    <property type="match status" value="1"/>
</dbReference>
<keyword evidence="5" id="KW-0547">Nucleotide-binding</keyword>
<keyword evidence="9" id="KW-1133">Transmembrane helix</keyword>
<sequence length="454" mass="50086">MFRFQPETGKNYRLAISALLALSVAAIAVTVWVEVDFLREQKIVQELIKRLPSDAAESAEELAGELRWQFRITILVVLNLVVAGLAILLLSSAYRASQQSLRDVKALSGDILSSIDQAVLTTDPHGKVTSINRRGIELLGASRQCVGVPLESLSDKLQLNGFRMKGRSKPSSDHFQEFTLTDNGTERTLQGSCQTLTDFEGKDIGNVLQLRDVTQQVLVKERMRRMERYMGLGSLAVGLHHEIKNPLAALSLHVQLLEEHLNENHVSEDVDQMLSVITTEVQRVGTVLEGFRDFASLGELNPEWANLGDLIVHQVQLLTPKAKQSNVVLIDKTSLDSIAKVRVDRPRIEQVFFNLLNNAIQAMPNGGRVVVDTIINAESFTVTITDEGPGIPDDLKDCIFDPYFTTKSEGTGLGLALSDKIMRQHNGGIEFHTSPAGTTFEITLPIASPFNSKI</sequence>
<dbReference type="InterPro" id="IPR036097">
    <property type="entry name" value="HisK_dim/P_sf"/>
</dbReference>
<keyword evidence="3" id="KW-0597">Phosphoprotein</keyword>
<keyword evidence="7" id="KW-0067">ATP-binding</keyword>
<dbReference type="PANTHER" id="PTHR43065">
    <property type="entry name" value="SENSOR HISTIDINE KINASE"/>
    <property type="match status" value="1"/>
</dbReference>
<dbReference type="Pfam" id="PF02518">
    <property type="entry name" value="HATPase_c"/>
    <property type="match status" value="1"/>
</dbReference>
<dbReference type="GO" id="GO:0000155">
    <property type="term" value="F:phosphorelay sensor kinase activity"/>
    <property type="evidence" value="ECO:0007669"/>
    <property type="project" value="InterPro"/>
</dbReference>
<keyword evidence="9" id="KW-0472">Membrane</keyword>
<dbReference type="Gene3D" id="1.10.287.130">
    <property type="match status" value="1"/>
</dbReference>
<evidence type="ECO:0000256" key="6">
    <source>
        <dbReference type="ARBA" id="ARBA00022777"/>
    </source>
</evidence>
<dbReference type="PANTHER" id="PTHR43065:SF10">
    <property type="entry name" value="PEROXIDE STRESS-ACTIVATED HISTIDINE KINASE MAK3"/>
    <property type="match status" value="1"/>
</dbReference>
<gene>
    <name evidence="11" type="primary">kinE_2</name>
    <name evidence="11" type="ORF">Pla22_15240</name>
</gene>
<dbReference type="AlphaFoldDB" id="A0A5C5WTQ0"/>
<evidence type="ECO:0000256" key="1">
    <source>
        <dbReference type="ARBA" id="ARBA00000085"/>
    </source>
</evidence>
<dbReference type="InterPro" id="IPR003661">
    <property type="entry name" value="HisK_dim/P_dom"/>
</dbReference>
<dbReference type="Proteomes" id="UP000316598">
    <property type="component" value="Unassembled WGS sequence"/>
</dbReference>
<dbReference type="PROSITE" id="PS50109">
    <property type="entry name" value="HIS_KIN"/>
    <property type="match status" value="1"/>
</dbReference>
<dbReference type="EC" id="2.7.13.3" evidence="2"/>
<evidence type="ECO:0000256" key="2">
    <source>
        <dbReference type="ARBA" id="ARBA00012438"/>
    </source>
</evidence>
<keyword evidence="8" id="KW-0902">Two-component regulatory system</keyword>
<evidence type="ECO:0000256" key="3">
    <source>
        <dbReference type="ARBA" id="ARBA00022553"/>
    </source>
</evidence>
<feature type="transmembrane region" description="Helical" evidence="9">
    <location>
        <begin position="68"/>
        <end position="90"/>
    </location>
</feature>
<evidence type="ECO:0000256" key="9">
    <source>
        <dbReference type="SAM" id="Phobius"/>
    </source>
</evidence>
<evidence type="ECO:0000313" key="12">
    <source>
        <dbReference type="Proteomes" id="UP000316598"/>
    </source>
</evidence>
<dbReference type="SUPFAM" id="SSF47384">
    <property type="entry name" value="Homodimeric domain of signal transducing histidine kinase"/>
    <property type="match status" value="1"/>
</dbReference>
<dbReference type="InterPro" id="IPR035965">
    <property type="entry name" value="PAS-like_dom_sf"/>
</dbReference>
<dbReference type="InterPro" id="IPR005467">
    <property type="entry name" value="His_kinase_dom"/>
</dbReference>
<dbReference type="InterPro" id="IPR004358">
    <property type="entry name" value="Sig_transdc_His_kin-like_C"/>
</dbReference>
<dbReference type="InterPro" id="IPR000014">
    <property type="entry name" value="PAS"/>
</dbReference>
<dbReference type="EMBL" id="SJPI01000001">
    <property type="protein sequence ID" value="TWT53890.1"/>
    <property type="molecule type" value="Genomic_DNA"/>
</dbReference>
<feature type="transmembrane region" description="Helical" evidence="9">
    <location>
        <begin position="12"/>
        <end position="33"/>
    </location>
</feature>
<dbReference type="Pfam" id="PF00512">
    <property type="entry name" value="HisKA"/>
    <property type="match status" value="1"/>
</dbReference>
<reference evidence="11 12" key="1">
    <citation type="submission" date="2019-02" db="EMBL/GenBank/DDBJ databases">
        <title>Deep-cultivation of Planctomycetes and their phenomic and genomic characterization uncovers novel biology.</title>
        <authorList>
            <person name="Wiegand S."/>
            <person name="Jogler M."/>
            <person name="Boedeker C."/>
            <person name="Pinto D."/>
            <person name="Vollmers J."/>
            <person name="Rivas-Marin E."/>
            <person name="Kohn T."/>
            <person name="Peeters S.H."/>
            <person name="Heuer A."/>
            <person name="Rast P."/>
            <person name="Oberbeckmann S."/>
            <person name="Bunk B."/>
            <person name="Jeske O."/>
            <person name="Meyerdierks A."/>
            <person name="Storesund J.E."/>
            <person name="Kallscheuer N."/>
            <person name="Luecker S."/>
            <person name="Lage O.M."/>
            <person name="Pohl T."/>
            <person name="Merkel B.J."/>
            <person name="Hornburger P."/>
            <person name="Mueller R.-W."/>
            <person name="Bruemmer F."/>
            <person name="Labrenz M."/>
            <person name="Spormann A.M."/>
            <person name="Op Den Camp H."/>
            <person name="Overmann J."/>
            <person name="Amann R."/>
            <person name="Jetten M.S.M."/>
            <person name="Mascher T."/>
            <person name="Medema M.H."/>
            <person name="Devos D.P."/>
            <person name="Kaster A.-K."/>
            <person name="Ovreas L."/>
            <person name="Rohde M."/>
            <person name="Galperin M.Y."/>
            <person name="Jogler C."/>
        </authorList>
    </citation>
    <scope>NUCLEOTIDE SEQUENCE [LARGE SCALE GENOMIC DNA]</scope>
    <source>
        <strain evidence="11 12">Pla22</strain>
    </source>
</reference>
<keyword evidence="9" id="KW-0812">Transmembrane</keyword>
<evidence type="ECO:0000256" key="7">
    <source>
        <dbReference type="ARBA" id="ARBA00022840"/>
    </source>
</evidence>
<evidence type="ECO:0000313" key="11">
    <source>
        <dbReference type="EMBL" id="TWT53890.1"/>
    </source>
</evidence>
<dbReference type="SUPFAM" id="SSF55874">
    <property type="entry name" value="ATPase domain of HSP90 chaperone/DNA topoisomerase II/histidine kinase"/>
    <property type="match status" value="1"/>
</dbReference>
<dbReference type="GO" id="GO:0005524">
    <property type="term" value="F:ATP binding"/>
    <property type="evidence" value="ECO:0007669"/>
    <property type="project" value="UniProtKB-KW"/>
</dbReference>
<protein>
    <recommendedName>
        <fullName evidence="2">histidine kinase</fullName>
        <ecNumber evidence="2">2.7.13.3</ecNumber>
    </recommendedName>
</protein>
<dbReference type="PRINTS" id="PR00344">
    <property type="entry name" value="BCTRLSENSOR"/>
</dbReference>
<dbReference type="InterPro" id="IPR003594">
    <property type="entry name" value="HATPase_dom"/>
</dbReference>
<dbReference type="NCBIfam" id="TIGR00229">
    <property type="entry name" value="sensory_box"/>
    <property type="match status" value="1"/>
</dbReference>
<name>A0A5C5WTQ0_9BACT</name>
<dbReference type="SMART" id="SM00387">
    <property type="entry name" value="HATPase_c"/>
    <property type="match status" value="1"/>
</dbReference>
<dbReference type="InterPro" id="IPR036890">
    <property type="entry name" value="HATPase_C_sf"/>
</dbReference>
<feature type="domain" description="Histidine kinase" evidence="10">
    <location>
        <begin position="238"/>
        <end position="448"/>
    </location>
</feature>
<evidence type="ECO:0000256" key="4">
    <source>
        <dbReference type="ARBA" id="ARBA00022679"/>
    </source>
</evidence>
<dbReference type="OrthoDB" id="9815750at2"/>
<keyword evidence="12" id="KW-1185">Reference proteome</keyword>
<evidence type="ECO:0000256" key="8">
    <source>
        <dbReference type="ARBA" id="ARBA00023012"/>
    </source>
</evidence>
<comment type="caution">
    <text evidence="11">The sequence shown here is derived from an EMBL/GenBank/DDBJ whole genome shotgun (WGS) entry which is preliminary data.</text>
</comment>
<evidence type="ECO:0000259" key="10">
    <source>
        <dbReference type="PROSITE" id="PS50109"/>
    </source>
</evidence>
<comment type="catalytic activity">
    <reaction evidence="1">
        <text>ATP + protein L-histidine = ADP + protein N-phospho-L-histidine.</text>
        <dbReference type="EC" id="2.7.13.3"/>
    </reaction>
</comment>
<keyword evidence="4 11" id="KW-0808">Transferase</keyword>
<proteinExistence type="predicted"/>
<organism evidence="11 12">
    <name type="scientific">Rubripirellula amarantea</name>
    <dbReference type="NCBI Taxonomy" id="2527999"/>
    <lineage>
        <taxon>Bacteria</taxon>
        <taxon>Pseudomonadati</taxon>
        <taxon>Planctomycetota</taxon>
        <taxon>Planctomycetia</taxon>
        <taxon>Pirellulales</taxon>
        <taxon>Pirellulaceae</taxon>
        <taxon>Rubripirellula</taxon>
    </lineage>
</organism>
<dbReference type="CDD" id="cd00082">
    <property type="entry name" value="HisKA"/>
    <property type="match status" value="1"/>
</dbReference>
<dbReference type="Gene3D" id="3.30.565.10">
    <property type="entry name" value="Histidine kinase-like ATPase, C-terminal domain"/>
    <property type="match status" value="1"/>
</dbReference>
<keyword evidence="6 11" id="KW-0418">Kinase</keyword>
<dbReference type="SMART" id="SM00388">
    <property type="entry name" value="HisKA"/>
    <property type="match status" value="1"/>
</dbReference>
<dbReference type="Gene3D" id="3.30.450.20">
    <property type="entry name" value="PAS domain"/>
    <property type="match status" value="1"/>
</dbReference>
<evidence type="ECO:0000256" key="5">
    <source>
        <dbReference type="ARBA" id="ARBA00022741"/>
    </source>
</evidence>